<evidence type="ECO:0000256" key="1">
    <source>
        <dbReference type="SAM" id="MobiDB-lite"/>
    </source>
</evidence>
<evidence type="ECO:0000313" key="2">
    <source>
        <dbReference type="EMBL" id="KAJ8979139.1"/>
    </source>
</evidence>
<dbReference type="Proteomes" id="UP001162164">
    <property type="component" value="Unassembled WGS sequence"/>
</dbReference>
<accession>A0ABQ9JMG3</accession>
<organism evidence="2 3">
    <name type="scientific">Molorchus minor</name>
    <dbReference type="NCBI Taxonomy" id="1323400"/>
    <lineage>
        <taxon>Eukaryota</taxon>
        <taxon>Metazoa</taxon>
        <taxon>Ecdysozoa</taxon>
        <taxon>Arthropoda</taxon>
        <taxon>Hexapoda</taxon>
        <taxon>Insecta</taxon>
        <taxon>Pterygota</taxon>
        <taxon>Neoptera</taxon>
        <taxon>Endopterygota</taxon>
        <taxon>Coleoptera</taxon>
        <taxon>Polyphaga</taxon>
        <taxon>Cucujiformia</taxon>
        <taxon>Chrysomeloidea</taxon>
        <taxon>Cerambycidae</taxon>
        <taxon>Lamiinae</taxon>
        <taxon>Monochamini</taxon>
        <taxon>Molorchus</taxon>
    </lineage>
</organism>
<evidence type="ECO:0000313" key="3">
    <source>
        <dbReference type="Proteomes" id="UP001162164"/>
    </source>
</evidence>
<dbReference type="EMBL" id="JAPWTJ010000369">
    <property type="protein sequence ID" value="KAJ8979139.1"/>
    <property type="molecule type" value="Genomic_DNA"/>
</dbReference>
<comment type="caution">
    <text evidence="2">The sequence shown here is derived from an EMBL/GenBank/DDBJ whole genome shotgun (WGS) entry which is preliminary data.</text>
</comment>
<keyword evidence="3" id="KW-1185">Reference proteome</keyword>
<name>A0ABQ9JMG3_9CUCU</name>
<gene>
    <name evidence="2" type="ORF">NQ317_016758</name>
</gene>
<sequence>MTVQKRFTNDHKVGWNAQKGSSNKRSTVGWNTACILFIINFADNFKRFYTYGVKISVKLAQAKSH</sequence>
<reference evidence="2" key="1">
    <citation type="journal article" date="2023" name="Insect Mol. Biol.">
        <title>Genome sequencing provides insights into the evolution of gene families encoding plant cell wall-degrading enzymes in longhorned beetles.</title>
        <authorList>
            <person name="Shin N.R."/>
            <person name="Okamura Y."/>
            <person name="Kirsch R."/>
            <person name="Pauchet Y."/>
        </authorList>
    </citation>
    <scope>NUCLEOTIDE SEQUENCE</scope>
    <source>
        <strain evidence="2">MMC_N1</strain>
    </source>
</reference>
<feature type="region of interest" description="Disordered" evidence="1">
    <location>
        <begin position="1"/>
        <end position="25"/>
    </location>
</feature>
<protein>
    <submittedName>
        <fullName evidence="2">Uncharacterized protein</fullName>
    </submittedName>
</protein>
<proteinExistence type="predicted"/>